<accession>Q74D72</accession>
<dbReference type="STRING" id="243231.GSU1447"/>
<name>Q74D72_GEOSL</name>
<dbReference type="OrthoDB" id="5398230at2"/>
<reference evidence="1 2" key="2">
    <citation type="journal article" date="2012" name="BMC Genomics">
        <title>Comparative genomic analysis of Geobacter sulfurreducens KN400, a strain with enhanced capacity for extracellular electron transfer and electricity production.</title>
        <authorList>
            <person name="Butler J.E."/>
            <person name="Young N.D."/>
            <person name="Aklujkar M."/>
            <person name="Lovley D.R."/>
        </authorList>
    </citation>
    <scope>NUCLEOTIDE SEQUENCE [LARGE SCALE GENOMIC DNA]</scope>
    <source>
        <strain evidence="2">ATCC 51573 / DSM 12127 / PCA</strain>
    </source>
</reference>
<dbReference type="AlphaFoldDB" id="Q74D72"/>
<keyword evidence="2" id="KW-1185">Reference proteome</keyword>
<evidence type="ECO:0000313" key="1">
    <source>
        <dbReference type="EMBL" id="AAR34821.1"/>
    </source>
</evidence>
<dbReference type="EMBL" id="AE017180">
    <property type="protein sequence ID" value="AAR34821.1"/>
    <property type="molecule type" value="Genomic_DNA"/>
</dbReference>
<proteinExistence type="predicted"/>
<gene>
    <name evidence="1" type="ordered locus">GSU1447</name>
</gene>
<sequence>MADAREVLEIMKEVAKTRIAMLRDGTTFHQGDKRAYFLQQYEEKLAQIEHLIRRISIRIVGPDETNRPRPTK</sequence>
<dbReference type="EnsemblBacteria" id="AAR34821">
    <property type="protein sequence ID" value="AAR34821"/>
    <property type="gene ID" value="GSU1447"/>
</dbReference>
<dbReference type="PATRIC" id="fig|243231.5.peg.1493"/>
<organism evidence="1 2">
    <name type="scientific">Geobacter sulfurreducens (strain ATCC 51573 / DSM 12127 / PCA)</name>
    <dbReference type="NCBI Taxonomy" id="243231"/>
    <lineage>
        <taxon>Bacteria</taxon>
        <taxon>Pseudomonadati</taxon>
        <taxon>Thermodesulfobacteriota</taxon>
        <taxon>Desulfuromonadia</taxon>
        <taxon>Geobacterales</taxon>
        <taxon>Geobacteraceae</taxon>
        <taxon>Geobacter</taxon>
    </lineage>
</organism>
<dbReference type="InParanoid" id="Q74D72"/>
<dbReference type="KEGG" id="gsu:GSU1447"/>
<reference evidence="1 2" key="1">
    <citation type="journal article" date="2003" name="Science">
        <title>Genome of Geobacter sulfurreducens: metal reduction in subsurface environments.</title>
        <authorList>
            <person name="Methe B.A."/>
            <person name="Nelson K.E."/>
            <person name="Eisen J.A."/>
            <person name="Paulsen I.T."/>
            <person name="Nelson W."/>
            <person name="Heidelberg J.F."/>
            <person name="Wu D."/>
            <person name="Wu M."/>
            <person name="Ward N."/>
            <person name="Beanan M.J."/>
            <person name="Dodson R.J."/>
            <person name="Madupu R."/>
            <person name="Brinkac L.M."/>
            <person name="Daugherty S.C."/>
            <person name="DeBoy R.T."/>
            <person name="Durkin A.S."/>
            <person name="Gwinn M."/>
            <person name="Kolonay J.F."/>
            <person name="Sullivan S.A."/>
            <person name="Haft D.H."/>
            <person name="Selengut J."/>
            <person name="Davidsen T.M."/>
            <person name="Zafar N."/>
            <person name="White O."/>
            <person name="Tran B."/>
            <person name="Romero C."/>
            <person name="Forberger H.A."/>
            <person name="Weidman J."/>
            <person name="Khouri H."/>
            <person name="Feldblyum T.V."/>
            <person name="Utterback T.R."/>
            <person name="Van Aken S.E."/>
            <person name="Lovley D.R."/>
            <person name="Fraser C.M."/>
        </authorList>
    </citation>
    <scope>NUCLEOTIDE SEQUENCE [LARGE SCALE GENOMIC DNA]</scope>
    <source>
        <strain evidence="2">ATCC 51573 / DSM 12127 / PCA</strain>
    </source>
</reference>
<dbReference type="HOGENOM" id="CLU_2787956_0_0_7"/>
<evidence type="ECO:0000313" key="2">
    <source>
        <dbReference type="Proteomes" id="UP000000577"/>
    </source>
</evidence>
<protein>
    <submittedName>
        <fullName evidence="1">Uncharacterized protein</fullName>
    </submittedName>
</protein>
<dbReference type="Proteomes" id="UP000000577">
    <property type="component" value="Chromosome"/>
</dbReference>
<dbReference type="RefSeq" id="WP_010942093.1">
    <property type="nucleotide sequence ID" value="NC_002939.5"/>
</dbReference>